<evidence type="ECO:0000256" key="2">
    <source>
        <dbReference type="ARBA" id="ARBA00004202"/>
    </source>
</evidence>
<evidence type="ECO:0000256" key="17">
    <source>
        <dbReference type="ARBA" id="ARBA00023159"/>
    </source>
</evidence>
<dbReference type="InterPro" id="IPR001245">
    <property type="entry name" value="Ser-Thr/Tyr_kinase_cat_dom"/>
</dbReference>
<dbReference type="InterPro" id="IPR013087">
    <property type="entry name" value="Znf_C2H2_type"/>
</dbReference>
<dbReference type="EMBL" id="CP090893">
    <property type="protein sequence ID" value="ULT98855.1"/>
    <property type="molecule type" value="Genomic_DNA"/>
</dbReference>
<evidence type="ECO:0000256" key="16">
    <source>
        <dbReference type="ARBA" id="ARBA00023136"/>
    </source>
</evidence>
<keyword evidence="15 22" id="KW-0040">ANK repeat</keyword>
<dbReference type="SMART" id="SM00355">
    <property type="entry name" value="ZnF_C2H2"/>
    <property type="match status" value="5"/>
</dbReference>
<evidence type="ECO:0000256" key="7">
    <source>
        <dbReference type="ARBA" id="ARBA00022475"/>
    </source>
</evidence>
<dbReference type="GO" id="GO:0070161">
    <property type="term" value="C:anchoring junction"/>
    <property type="evidence" value="ECO:0007669"/>
    <property type="project" value="UniProtKB-ARBA"/>
</dbReference>
<dbReference type="InterPro" id="IPR022800">
    <property type="entry name" value="Spt4/RpoE2_Znf"/>
</dbReference>
<sequence>MEEEEIDVESFDDANLESAETDFPCEHCKFVGKSARTLTRHKNQAHAQIHEIKVRSSRGRGRRKKEEFEVENPPIPARRVTTKELLGGRKRPKTVPIDDSALRTNQEASRLLEMGLITAETSIGEYLRRGGGGGEHYLADDMDPEEMIVGEEVVIGEHDVLENEEEIPSRKFPQLKPRRYSEKLPERITIGDPQGKYKCYIKGCEWRGGYRSLRMDHIKALHPDWKMPSRYILQRITKNGEYKEDEEHIPPFACGVEGCDWRGNFRASRSAHMRKNHPEEHAAKKKLAPGYNCNGDHPCHIPSCGWRGWSRSTRSAHLKKAHPGYRPEDNRVLMVLSCSFCDLSFNTYPLLVDHIASHGGVGLHVEHFFSSRQDFEDWMRRIEQHYSIALERHDPCDPSDSQQEQTIYYYHCSIVGVRGTQLANNARAFTHNHHHYLKHRSKQLLTRQKSDCSAHLEVRENFVDGSLHVKGTLEHTGHRFGTPLLRMLPPERQLFCNLVDWKHSGGTEFQALDVVDQLTSHDGYAMENYEPAKEVTLMDPLDQNPLISMRILISQSDPECCFSVKFDEYNLQKMSFGYQNEEMQKAWHDFGPNGIVTIDTDLIDFCHVSLTQYTVLLLDDNSVPRCAMMYLTTDAGTGPETVINRLVELDGRAPKIFVTDPSQCWVDLIQKAYETSSSPPKVFISEWSLIDYWSAKVQEFVENDLDLFSLIAALRRSLRTEEPVQLYSFFVELLEACYECGFDNLASFFDSQLSDPEYFKRWSPLNRSGDASHLYVRLGVASRTLRDMYLGLEEIPRVDQWFAHATKRIQDFNSVESTHAYSTKPIEHPRKFYYGSVDVDQLEEVIYEEEEILAGEVVEEEIIGHEIQEELTLQEGEELIYEEIEEPDLYQEQERVQKRPEVSGNGPKTLEMMETEEQVGEVVDERLNNVPKIPPHRLRISELPKIPEPPPIRRRETTKSVIRSRPKRDRFADLRDCPPEVMRAIAAHAIAYDGRRKEQSPFMFVPEAAKMATNGTPSVPTPDMRPFGAPAARRMTPAQMTSIQEQRRLKRDQQKWYRRGEEGEEGDVEEEIVEEVVEEDEPSSPPPKYIPPHRLPRGTTTTAIHQQHHEEVVEEEDYDPDAVPIYEEVVEYIHDDEEEGIYEEHVAYDHPNAMVVHEEEVVDVDDSQPCTSSSMYQDSRMAASIPSDLRNLRACLLCSLIKSVDAFQTDGCENCDEVLHLKGDEEKVYDCTSANYDGMIAAMSNDDSWVCKWQKMQRRVKGIYAISVSGSLPSNVVSDLKSMGKPSKNSEMALSATYHAHKPNVPIIMEDVFGWVREGNAFQVRVWLDDHEHDLNVGDDHAFSLLHWASKAGHIGIAEMLLSRGARVNSTNMGDDTSLHLAAAHGHRQIVVKLLSRKADVHATNEHGMTPLHYACFWGYEAIAEDLIIYGALVNVCNKKGLTPLDVCQPACKNAIMEIALEHGQSPNEQIPFKDTTWKGTKSRTRDATLSRYTGVDVSALNLITKIAESHSGELWRGKWQGNDIVARILNVQEVTARISRDFQTEFPALRIFAHPNICAVLAAANQPPNLVVISQYMPFGSLYNVLHEQSSVVIDHGQAVRFALDIARGMSYLHSLDPMILRFYLSSKHVVVDEELTAKLSMADTKFSFQEIGKSYSPAWMSPEALTRAPEDLNIRAADMWSFAVLLWELNTREVPFSDLAPMECGMKIALEGLRVQIPPGIARNMNRLMNICMNEDPGRRPNFDQIIPILEKMTL</sequence>
<evidence type="ECO:0000256" key="13">
    <source>
        <dbReference type="ARBA" id="ARBA00022833"/>
    </source>
</evidence>
<dbReference type="SUPFAM" id="SSF56112">
    <property type="entry name" value="Protein kinase-like (PK-like)"/>
    <property type="match status" value="1"/>
</dbReference>
<reference evidence="25 26" key="1">
    <citation type="submission" date="2022-05" db="EMBL/GenBank/DDBJ databases">
        <title>Chromosome-level reference genomes for two strains of Caenorhabditis briggsae: an improved platform for comparative genomics.</title>
        <authorList>
            <person name="Stevens L."/>
            <person name="Andersen E.C."/>
        </authorList>
    </citation>
    <scope>NUCLEOTIDE SEQUENCE [LARGE SCALE GENOMIC DNA]</scope>
    <source>
        <strain evidence="25">QX1410_ONT</strain>
        <tissue evidence="25">Whole-organism</tissue>
    </source>
</reference>
<dbReference type="InterPro" id="IPR002110">
    <property type="entry name" value="Ankyrin_rpt"/>
</dbReference>
<keyword evidence="18" id="KW-0804">Transcription</keyword>
<keyword evidence="7" id="KW-1003">Cell membrane</keyword>
<dbReference type="Pfam" id="PF07714">
    <property type="entry name" value="PK_Tyr_Ser-Thr"/>
    <property type="match status" value="1"/>
</dbReference>
<feature type="domain" description="Protein kinase" evidence="24">
    <location>
        <begin position="1501"/>
        <end position="1757"/>
    </location>
</feature>
<dbReference type="FunFam" id="3.30.200.20:FF:000245">
    <property type="entry name" value="Integrin-linked protein kinase"/>
    <property type="match status" value="1"/>
</dbReference>
<accession>A0AAE9D940</accession>
<keyword evidence="11" id="KW-0677">Repeat</keyword>
<name>A0AAE9D940_CAEBR</name>
<evidence type="ECO:0000256" key="10">
    <source>
        <dbReference type="ARBA" id="ARBA00022723"/>
    </source>
</evidence>
<evidence type="ECO:0000256" key="4">
    <source>
        <dbReference type="ARBA" id="ARBA00005843"/>
    </source>
</evidence>
<dbReference type="InterPro" id="IPR029040">
    <property type="entry name" value="RPABC4/Spt4"/>
</dbReference>
<feature type="region of interest" description="Disordered" evidence="23">
    <location>
        <begin position="942"/>
        <end position="962"/>
    </location>
</feature>
<comment type="similarity">
    <text evidence="4">Belongs to the protein kinase superfamily. TKL Ser/Thr protein kinase family.</text>
</comment>
<dbReference type="PROSITE" id="PS00028">
    <property type="entry name" value="ZINC_FINGER_C2H2_1"/>
    <property type="match status" value="1"/>
</dbReference>
<dbReference type="PANTHER" id="PTHR33936">
    <property type="entry name" value="PROTEIN CBG17840"/>
    <property type="match status" value="1"/>
</dbReference>
<evidence type="ECO:0000256" key="8">
    <source>
        <dbReference type="ARBA" id="ARBA00022490"/>
    </source>
</evidence>
<evidence type="ECO:0000256" key="21">
    <source>
        <dbReference type="ARBA" id="ARBA00079864"/>
    </source>
</evidence>
<dbReference type="GO" id="GO:0030017">
    <property type="term" value="C:sarcomere"/>
    <property type="evidence" value="ECO:0007669"/>
    <property type="project" value="UniProtKB-SubCell"/>
</dbReference>
<dbReference type="SMART" id="SM00248">
    <property type="entry name" value="ANK"/>
    <property type="match status" value="3"/>
</dbReference>
<dbReference type="Pfam" id="PF12796">
    <property type="entry name" value="Ank_2"/>
    <property type="match status" value="1"/>
</dbReference>
<keyword evidence="16" id="KW-0472">Membrane</keyword>
<dbReference type="GO" id="GO:0005634">
    <property type="term" value="C:nucleus"/>
    <property type="evidence" value="ECO:0007669"/>
    <property type="project" value="UniProtKB-SubCell"/>
</dbReference>
<protein>
    <recommendedName>
        <fullName evidence="6">Transcription elongation factor SPT4</fullName>
    </recommendedName>
    <alternativeName>
        <fullName evidence="21">DRB sensitivity-inducing factor small subunit</fullName>
    </alternativeName>
    <alternativeName>
        <fullName evidence="20">Transcription elongation factor spt4</fullName>
    </alternativeName>
</protein>
<keyword evidence="17" id="KW-0010">Activator</keyword>
<evidence type="ECO:0000256" key="12">
    <source>
        <dbReference type="ARBA" id="ARBA00022771"/>
    </source>
</evidence>
<comment type="similarity">
    <text evidence="5">Belongs to the SPT4 family.</text>
</comment>
<evidence type="ECO:0000256" key="3">
    <source>
        <dbReference type="ARBA" id="ARBA00004204"/>
    </source>
</evidence>
<evidence type="ECO:0000256" key="1">
    <source>
        <dbReference type="ARBA" id="ARBA00004123"/>
    </source>
</evidence>
<keyword evidence="14" id="KW-0805">Transcription regulation</keyword>
<dbReference type="InterPro" id="IPR011009">
    <property type="entry name" value="Kinase-like_dom_sf"/>
</dbReference>
<dbReference type="SUPFAM" id="SSF63393">
    <property type="entry name" value="RNA polymerase subunits"/>
    <property type="match status" value="1"/>
</dbReference>
<dbReference type="Gene3D" id="3.30.40.210">
    <property type="match status" value="1"/>
</dbReference>
<evidence type="ECO:0000256" key="5">
    <source>
        <dbReference type="ARBA" id="ARBA00010464"/>
    </source>
</evidence>
<evidence type="ECO:0000256" key="22">
    <source>
        <dbReference type="PROSITE-ProRule" id="PRU00023"/>
    </source>
</evidence>
<evidence type="ECO:0000256" key="23">
    <source>
        <dbReference type="SAM" id="MobiDB-lite"/>
    </source>
</evidence>
<evidence type="ECO:0000256" key="19">
    <source>
        <dbReference type="ARBA" id="ARBA00023242"/>
    </source>
</evidence>
<dbReference type="GO" id="GO:0004672">
    <property type="term" value="F:protein kinase activity"/>
    <property type="evidence" value="ECO:0007669"/>
    <property type="project" value="InterPro"/>
</dbReference>
<dbReference type="Proteomes" id="UP000827892">
    <property type="component" value="Chromosome III"/>
</dbReference>
<evidence type="ECO:0000313" key="26">
    <source>
        <dbReference type="Proteomes" id="UP000827892"/>
    </source>
</evidence>
<dbReference type="InterPro" id="IPR052797">
    <property type="entry name" value="RegFact_GeneExpr_CellDeath"/>
</dbReference>
<dbReference type="PROSITE" id="PS50011">
    <property type="entry name" value="PROTEIN_KINASE_DOM"/>
    <property type="match status" value="1"/>
</dbReference>
<dbReference type="Pfam" id="PF06093">
    <property type="entry name" value="Spt4"/>
    <property type="match status" value="1"/>
</dbReference>
<keyword evidence="8" id="KW-0963">Cytoplasm</keyword>
<keyword evidence="19" id="KW-0539">Nucleus</keyword>
<comment type="subcellular location">
    <subcellularLocation>
        <location evidence="2">Cell membrane</location>
        <topology evidence="2">Peripheral membrane protein</topology>
    </subcellularLocation>
    <subcellularLocation>
        <location evidence="3">Cytoplasm</location>
        <location evidence="3">Myofibril</location>
        <location evidence="3">Sarcomere</location>
    </subcellularLocation>
    <subcellularLocation>
        <location evidence="1">Nucleus</location>
    </subcellularLocation>
</comment>
<feature type="repeat" description="ANK" evidence="22">
    <location>
        <begin position="1374"/>
        <end position="1406"/>
    </location>
</feature>
<dbReference type="GO" id="GO:0008270">
    <property type="term" value="F:zinc ion binding"/>
    <property type="evidence" value="ECO:0007669"/>
    <property type="project" value="UniProtKB-KW"/>
</dbReference>
<dbReference type="InterPro" id="IPR036770">
    <property type="entry name" value="Ankyrin_rpt-contain_sf"/>
</dbReference>
<evidence type="ECO:0000313" key="25">
    <source>
        <dbReference type="EMBL" id="ULT98855.1"/>
    </source>
</evidence>
<evidence type="ECO:0000256" key="9">
    <source>
        <dbReference type="ARBA" id="ARBA00022491"/>
    </source>
</evidence>
<dbReference type="InterPro" id="IPR038510">
    <property type="entry name" value="Spt4_sf"/>
</dbReference>
<evidence type="ECO:0000259" key="24">
    <source>
        <dbReference type="PROSITE" id="PS50011"/>
    </source>
</evidence>
<evidence type="ECO:0000256" key="11">
    <source>
        <dbReference type="ARBA" id="ARBA00022737"/>
    </source>
</evidence>
<gene>
    <name evidence="25" type="ORF">L3Y34_000304</name>
</gene>
<dbReference type="PROSITE" id="PS50297">
    <property type="entry name" value="ANK_REP_REGION"/>
    <property type="match status" value="3"/>
</dbReference>
<dbReference type="InterPro" id="IPR000719">
    <property type="entry name" value="Prot_kinase_dom"/>
</dbReference>
<proteinExistence type="inferred from homology"/>
<dbReference type="FunFam" id="3.30.40.210:FF:000001">
    <property type="entry name" value="Transcription elongation factor SPT4"/>
    <property type="match status" value="1"/>
</dbReference>
<keyword evidence="13" id="KW-0862">Zinc</keyword>
<dbReference type="PROSITE" id="PS50088">
    <property type="entry name" value="ANK_REPEAT"/>
    <property type="match status" value="3"/>
</dbReference>
<evidence type="ECO:0000256" key="18">
    <source>
        <dbReference type="ARBA" id="ARBA00023163"/>
    </source>
</evidence>
<dbReference type="InterPro" id="IPR035692">
    <property type="entry name" value="PK_ILK"/>
</dbReference>
<dbReference type="GO" id="GO:0005886">
    <property type="term" value="C:plasma membrane"/>
    <property type="evidence" value="ECO:0007669"/>
    <property type="project" value="UniProtKB-SubCell"/>
</dbReference>
<dbReference type="Gene3D" id="3.30.200.20">
    <property type="entry name" value="Phosphorylase Kinase, domain 1"/>
    <property type="match status" value="1"/>
</dbReference>
<dbReference type="CDD" id="cd14057">
    <property type="entry name" value="PK_ILK"/>
    <property type="match status" value="1"/>
</dbReference>
<keyword evidence="12" id="KW-0863">Zinc-finger</keyword>
<dbReference type="FunFam" id="1.10.510.10:FF:000187">
    <property type="entry name" value="integrin-linked protein kinase"/>
    <property type="match status" value="1"/>
</dbReference>
<dbReference type="GO" id="GO:0009653">
    <property type="term" value="P:anatomical structure morphogenesis"/>
    <property type="evidence" value="ECO:0007669"/>
    <property type="project" value="UniProtKB-ARBA"/>
</dbReference>
<organism evidence="25 26">
    <name type="scientific">Caenorhabditis briggsae</name>
    <dbReference type="NCBI Taxonomy" id="6238"/>
    <lineage>
        <taxon>Eukaryota</taxon>
        <taxon>Metazoa</taxon>
        <taxon>Ecdysozoa</taxon>
        <taxon>Nematoda</taxon>
        <taxon>Chromadorea</taxon>
        <taxon>Rhabditida</taxon>
        <taxon>Rhabditina</taxon>
        <taxon>Rhabditomorpha</taxon>
        <taxon>Rhabditoidea</taxon>
        <taxon>Rhabditidae</taxon>
        <taxon>Peloderinae</taxon>
        <taxon>Caenorhabditis</taxon>
    </lineage>
</organism>
<dbReference type="Gene3D" id="1.10.510.10">
    <property type="entry name" value="Transferase(Phosphotransferase) domain 1"/>
    <property type="match status" value="1"/>
</dbReference>
<evidence type="ECO:0000256" key="20">
    <source>
        <dbReference type="ARBA" id="ARBA00070621"/>
    </source>
</evidence>
<dbReference type="GO" id="GO:0005524">
    <property type="term" value="F:ATP binding"/>
    <property type="evidence" value="ECO:0007669"/>
    <property type="project" value="InterPro"/>
</dbReference>
<dbReference type="PANTHER" id="PTHR33936:SF18">
    <property type="entry name" value="C2H2-TYPE DOMAIN-CONTAINING PROTEIN"/>
    <property type="match status" value="1"/>
</dbReference>
<keyword evidence="10" id="KW-0479">Metal-binding</keyword>
<dbReference type="Gene3D" id="1.25.40.20">
    <property type="entry name" value="Ankyrin repeat-containing domain"/>
    <property type="match status" value="1"/>
</dbReference>
<dbReference type="FunFam" id="1.25.40.20:FF:000050">
    <property type="entry name" value="integrin-linked protein kinase"/>
    <property type="match status" value="1"/>
</dbReference>
<keyword evidence="9" id="KW-0678">Repressor</keyword>
<dbReference type="SUPFAM" id="SSF48403">
    <property type="entry name" value="Ankyrin repeat"/>
    <property type="match status" value="1"/>
</dbReference>
<feature type="repeat" description="ANK" evidence="22">
    <location>
        <begin position="1407"/>
        <end position="1439"/>
    </location>
</feature>
<evidence type="ECO:0000256" key="15">
    <source>
        <dbReference type="ARBA" id="ARBA00023043"/>
    </source>
</evidence>
<dbReference type="SMART" id="SM01389">
    <property type="entry name" value="Spt4"/>
    <property type="match status" value="1"/>
</dbReference>
<evidence type="ECO:0000256" key="6">
    <source>
        <dbReference type="ARBA" id="ARBA00020182"/>
    </source>
</evidence>
<evidence type="ECO:0000256" key="14">
    <source>
        <dbReference type="ARBA" id="ARBA00023015"/>
    </source>
</evidence>
<dbReference type="GO" id="GO:0007229">
    <property type="term" value="P:integrin-mediated signaling pathway"/>
    <property type="evidence" value="ECO:0007669"/>
    <property type="project" value="UniProtKB-ARBA"/>
</dbReference>
<dbReference type="CDD" id="cd07973">
    <property type="entry name" value="Spt4"/>
    <property type="match status" value="1"/>
</dbReference>
<feature type="repeat" description="ANK" evidence="22">
    <location>
        <begin position="1341"/>
        <end position="1373"/>
    </location>
</feature>